<dbReference type="EMBL" id="CP001276">
    <property type="protein sequence ID" value="ACM07317.1"/>
    <property type="molecule type" value="Genomic_DNA"/>
</dbReference>
<gene>
    <name evidence="1" type="ordered locus">trd_A0695</name>
</gene>
<keyword evidence="2" id="KW-1185">Reference proteome</keyword>
<accession>B9L4I1</accession>
<dbReference type="Proteomes" id="UP000000447">
    <property type="component" value="Plasmid unnamed"/>
</dbReference>
<evidence type="ECO:0000313" key="2">
    <source>
        <dbReference type="Proteomes" id="UP000000447"/>
    </source>
</evidence>
<geneLocation type="plasmid" evidence="2">
    <name>Tros</name>
</geneLocation>
<dbReference type="KEGG" id="tro:trd_A0695"/>
<dbReference type="AlphaFoldDB" id="B9L4I1"/>
<dbReference type="HOGENOM" id="CLU_836611_0_0_0"/>
<reference evidence="1 2" key="1">
    <citation type="journal article" date="2009" name="PLoS ONE">
        <title>Complete genome sequence of the aerobic CO-oxidizing thermophile Thermomicrobium roseum.</title>
        <authorList>
            <person name="Wu D."/>
            <person name="Raymond J."/>
            <person name="Wu M."/>
            <person name="Chatterji S."/>
            <person name="Ren Q."/>
            <person name="Graham J.E."/>
            <person name="Bryant D.A."/>
            <person name="Robb F."/>
            <person name="Colman A."/>
            <person name="Tallon L.J."/>
            <person name="Badger J.H."/>
            <person name="Madupu R."/>
            <person name="Ward N.L."/>
            <person name="Eisen J.A."/>
        </authorList>
    </citation>
    <scope>NUCLEOTIDE SEQUENCE [LARGE SCALE GENOMIC DNA]</scope>
    <source>
        <strain evidence="2">ATCC 27502 / DSM 5159 / P-2</strain>
        <plasmid evidence="1">unnamed</plasmid>
    </source>
</reference>
<sequence>MHERGTTRMATRPVPEEPAAAIPPVTADREASEALLDQVQQRVEKLRDERFAGGDPVVSPRPVRRVAEALREGAIAALAAERLGALLQLDGALLTPAEDLARDELAAAYRALATWDLRSAAMSLARAASFARFADNQQRIALGWALYRLVEELLRLVPGQAREKALPSVRLVEELLPTLDQLPEAERAFYAREAERLGQAWKQATTDDQAWCVWALFRARVALLRNEGAETTLAWLLRLAQRAGITSGHADDGLLTLLQRAQAVFALLLDPPEEQAAELHKLAAEAWPRDLYRAITAALTEAWGEDAIAATHRFALALYVPESSPAEESPDA</sequence>
<evidence type="ECO:0000313" key="1">
    <source>
        <dbReference type="EMBL" id="ACM07317.1"/>
    </source>
</evidence>
<name>B9L4I1_THERP</name>
<protein>
    <submittedName>
        <fullName evidence="1">Uncharacterized protein</fullName>
    </submittedName>
</protein>
<keyword evidence="1" id="KW-0614">Plasmid</keyword>
<proteinExistence type="predicted"/>
<dbReference type="eggNOG" id="ENOG50312WR">
    <property type="taxonomic scope" value="Bacteria"/>
</dbReference>
<organism evidence="1 2">
    <name type="scientific">Thermomicrobium roseum (strain ATCC 27502 / DSM 5159 / P-2)</name>
    <dbReference type="NCBI Taxonomy" id="309801"/>
    <lineage>
        <taxon>Bacteria</taxon>
        <taxon>Pseudomonadati</taxon>
        <taxon>Thermomicrobiota</taxon>
        <taxon>Thermomicrobia</taxon>
        <taxon>Thermomicrobiales</taxon>
        <taxon>Thermomicrobiaceae</taxon>
        <taxon>Thermomicrobium</taxon>
    </lineage>
</organism>